<evidence type="ECO:0000256" key="13">
    <source>
        <dbReference type="ARBA" id="ARBA00022932"/>
    </source>
</evidence>
<dbReference type="GO" id="GO:0008270">
    <property type="term" value="F:zinc ion binding"/>
    <property type="evidence" value="ECO:0007669"/>
    <property type="project" value="TreeGrafter"/>
</dbReference>
<dbReference type="SUPFAM" id="SSF89550">
    <property type="entry name" value="PHP domain-like"/>
    <property type="match status" value="1"/>
</dbReference>
<evidence type="ECO:0000256" key="14">
    <source>
        <dbReference type="ARBA" id="ARBA00023053"/>
    </source>
</evidence>
<keyword evidence="25" id="KW-0540">Nuclease</keyword>
<evidence type="ECO:0000256" key="8">
    <source>
        <dbReference type="ARBA" id="ARBA00022679"/>
    </source>
</evidence>
<dbReference type="GO" id="GO:0042578">
    <property type="term" value="F:phosphoric ester hydrolase activity"/>
    <property type="evidence" value="ECO:0007669"/>
    <property type="project" value="TreeGrafter"/>
</dbReference>
<comment type="cofactor">
    <cofactor evidence="1">
        <name>Mg(2+)</name>
        <dbReference type="ChEBI" id="CHEBI:18420"/>
    </cofactor>
</comment>
<evidence type="ECO:0000256" key="6">
    <source>
        <dbReference type="ARBA" id="ARBA00022481"/>
    </source>
</evidence>
<feature type="domain" description="Polymerase/histidinol phosphatase N-terminal" evidence="23">
    <location>
        <begin position="335"/>
        <end position="414"/>
    </location>
</feature>
<keyword evidence="15" id="KW-0234">DNA repair</keyword>
<evidence type="ECO:0000256" key="7">
    <source>
        <dbReference type="ARBA" id="ARBA00022634"/>
    </source>
</evidence>
<evidence type="ECO:0000259" key="22">
    <source>
        <dbReference type="SMART" id="SM00278"/>
    </source>
</evidence>
<dbReference type="GO" id="GO:0005829">
    <property type="term" value="C:cytosol"/>
    <property type="evidence" value="ECO:0007669"/>
    <property type="project" value="TreeGrafter"/>
</dbReference>
<evidence type="ECO:0000256" key="17">
    <source>
        <dbReference type="ARBA" id="ARBA00035726"/>
    </source>
</evidence>
<dbReference type="InterPro" id="IPR016195">
    <property type="entry name" value="Pol/histidinol_Pase-like"/>
</dbReference>
<evidence type="ECO:0000313" key="26">
    <source>
        <dbReference type="Proteomes" id="UP000287910"/>
    </source>
</evidence>
<comment type="function">
    <text evidence="20">Repair polymerase that plays a key role in base-excision repair. During this process, the damaged base is excised by specific DNA glycosylases, the DNA backbone is nicked at the abasic site by an apurinic/apyrimidic (AP) endonuclease, and POLB removes 5'-deoxyribose-phosphate from the preincised AP site acting as a 5'-deoxyribose-phosphate lyase (5'-dRP lyase); through its DNA polymerase activity, it adds one nucleotide to the 3' end of the arising single-nucleotide gap. Conducts 'gap-filling' DNA synthesis in a stepwise distributive fashion rather than in a processive fashion as for other DNA polymerases. It is also able to cleave sugar-phosphate bonds 3' to an intact AP site, acting as an AP lyase.</text>
</comment>
<protein>
    <recommendedName>
        <fullName evidence="5">DNA polymerase beta</fullName>
        <ecNumber evidence="3">2.7.7.7</ecNumber>
        <ecNumber evidence="4">4.2.99.18</ecNumber>
    </recommendedName>
    <alternativeName>
        <fullName evidence="16">5'-deoxyribose-phosphate lyase</fullName>
    </alternativeName>
    <alternativeName>
        <fullName evidence="17">AP lyase</fullName>
    </alternativeName>
</protein>
<proteinExistence type="predicted"/>
<dbReference type="PIRSF" id="PIRSF005047">
    <property type="entry name" value="UCP005047_YshC"/>
    <property type="match status" value="1"/>
</dbReference>
<dbReference type="CDD" id="cd07436">
    <property type="entry name" value="PHP_PolX"/>
    <property type="match status" value="1"/>
</dbReference>
<dbReference type="EC" id="2.7.7.7" evidence="3"/>
<dbReference type="InterPro" id="IPR002054">
    <property type="entry name" value="DNA-dir_DNA_pol_X"/>
</dbReference>
<dbReference type="PRINTS" id="PR00869">
    <property type="entry name" value="DNAPOLX"/>
</dbReference>
<keyword evidence="11" id="KW-0227">DNA damage</keyword>
<dbReference type="EMBL" id="RYYR01000046">
    <property type="protein sequence ID" value="RUL46491.1"/>
    <property type="molecule type" value="Genomic_DNA"/>
</dbReference>
<accession>A0A432L6T8</accession>
<dbReference type="Pfam" id="PF14791">
    <property type="entry name" value="DNA_pol_B_thumb"/>
    <property type="match status" value="1"/>
</dbReference>
<evidence type="ECO:0000256" key="3">
    <source>
        <dbReference type="ARBA" id="ARBA00012417"/>
    </source>
</evidence>
<evidence type="ECO:0000259" key="24">
    <source>
        <dbReference type="SMART" id="SM00483"/>
    </source>
</evidence>
<dbReference type="GO" id="GO:0140078">
    <property type="term" value="F:class I DNA-(apurinic or apyrimidinic site) endonuclease activity"/>
    <property type="evidence" value="ECO:0007669"/>
    <property type="project" value="UniProtKB-EC"/>
</dbReference>
<reference evidence="25 26" key="1">
    <citation type="submission" date="2018-12" db="EMBL/GenBank/DDBJ databases">
        <title>Lysinibacillus antri sp. nov., isolated from a cave soil.</title>
        <authorList>
            <person name="Narsing Rao M.P."/>
            <person name="Zhang H."/>
            <person name="Dong Z.-Y."/>
            <person name="Niu X.-K."/>
            <person name="Zhang K."/>
            <person name="Fang B.-Z."/>
            <person name="Kang Y.-Q."/>
            <person name="Xiao M."/>
            <person name="Li W.-J."/>
        </authorList>
    </citation>
    <scope>NUCLEOTIDE SEQUENCE [LARGE SCALE GENOMIC DNA]</scope>
    <source>
        <strain evidence="25 26">SYSU K30002</strain>
    </source>
</reference>
<dbReference type="GO" id="GO:0004527">
    <property type="term" value="F:exonuclease activity"/>
    <property type="evidence" value="ECO:0007669"/>
    <property type="project" value="UniProtKB-KW"/>
</dbReference>
<dbReference type="InterPro" id="IPR022311">
    <property type="entry name" value="PolX-like"/>
</dbReference>
<dbReference type="Gene3D" id="1.10.150.20">
    <property type="entry name" value="5' to 3' exonuclease, C-terminal subdomain"/>
    <property type="match status" value="1"/>
</dbReference>
<dbReference type="CDD" id="cd00141">
    <property type="entry name" value="NT_POLXc"/>
    <property type="match status" value="1"/>
</dbReference>
<keyword evidence="14" id="KW-0915">Sodium</keyword>
<dbReference type="Proteomes" id="UP000287910">
    <property type="component" value="Unassembled WGS sequence"/>
</dbReference>
<dbReference type="Pfam" id="PF14520">
    <property type="entry name" value="HHH_5"/>
    <property type="match status" value="1"/>
</dbReference>
<evidence type="ECO:0000259" key="23">
    <source>
        <dbReference type="SMART" id="SM00481"/>
    </source>
</evidence>
<feature type="domain" description="Helix-hairpin-helix DNA-binding motif class 1" evidence="22">
    <location>
        <begin position="48"/>
        <end position="67"/>
    </location>
</feature>
<dbReference type="GO" id="GO:0006281">
    <property type="term" value="P:DNA repair"/>
    <property type="evidence" value="ECO:0007669"/>
    <property type="project" value="UniProtKB-KW"/>
</dbReference>
<keyword evidence="13" id="KW-0239">DNA-directed DNA polymerase</keyword>
<dbReference type="InterPro" id="IPR003583">
    <property type="entry name" value="Hlx-hairpin-Hlx_DNA-bd_motif"/>
</dbReference>
<feature type="domain" description="Helix-hairpin-helix DNA-binding motif class 1" evidence="22">
    <location>
        <begin position="123"/>
        <end position="142"/>
    </location>
</feature>
<dbReference type="InterPro" id="IPR002008">
    <property type="entry name" value="DNA_pol_X_beta-like"/>
</dbReference>
<evidence type="ECO:0000256" key="16">
    <source>
        <dbReference type="ARBA" id="ARBA00035717"/>
    </source>
</evidence>
<evidence type="ECO:0000256" key="18">
    <source>
        <dbReference type="ARBA" id="ARBA00044632"/>
    </source>
</evidence>
<evidence type="ECO:0000256" key="5">
    <source>
        <dbReference type="ARBA" id="ARBA00020020"/>
    </source>
</evidence>
<dbReference type="Gene3D" id="1.10.150.110">
    <property type="entry name" value="DNA polymerase beta, N-terminal domain-like"/>
    <property type="match status" value="1"/>
</dbReference>
<keyword evidence="7" id="KW-0237">DNA synthesis</keyword>
<dbReference type="InterPro" id="IPR004013">
    <property type="entry name" value="PHP_dom"/>
</dbReference>
<dbReference type="PRINTS" id="PR00870">
    <property type="entry name" value="DNAPOLXBETA"/>
</dbReference>
<feature type="domain" description="Helix-hairpin-helix DNA-binding motif class 1" evidence="22">
    <location>
        <begin position="88"/>
        <end position="107"/>
    </location>
</feature>
<evidence type="ECO:0000256" key="19">
    <source>
        <dbReference type="ARBA" id="ARBA00044678"/>
    </source>
</evidence>
<keyword evidence="8" id="KW-0808">Transferase</keyword>
<dbReference type="EC" id="4.2.99.18" evidence="4"/>
<dbReference type="InterPro" id="IPR043519">
    <property type="entry name" value="NT_sf"/>
</dbReference>
<evidence type="ECO:0000256" key="4">
    <source>
        <dbReference type="ARBA" id="ARBA00012720"/>
    </source>
</evidence>
<dbReference type="InterPro" id="IPR029398">
    <property type="entry name" value="PolB_thumb"/>
</dbReference>
<keyword evidence="6" id="KW-0488">Methylation</keyword>
<dbReference type="RefSeq" id="WP_126660790.1">
    <property type="nucleotide sequence ID" value="NZ_RYYR01000046.1"/>
</dbReference>
<keyword evidence="10" id="KW-0235">DNA replication</keyword>
<evidence type="ECO:0000256" key="11">
    <source>
        <dbReference type="ARBA" id="ARBA00022763"/>
    </source>
</evidence>
<dbReference type="Pfam" id="PF14716">
    <property type="entry name" value="HHH_8"/>
    <property type="match status" value="1"/>
</dbReference>
<dbReference type="SMART" id="SM00278">
    <property type="entry name" value="HhH1"/>
    <property type="match status" value="3"/>
</dbReference>
<keyword evidence="25" id="KW-0378">Hydrolase</keyword>
<keyword evidence="9" id="KW-0548">Nucleotidyltransferase</keyword>
<dbReference type="SMART" id="SM00483">
    <property type="entry name" value="POLXc"/>
    <property type="match status" value="1"/>
</dbReference>
<dbReference type="SUPFAM" id="SSF81301">
    <property type="entry name" value="Nucleotidyltransferase"/>
    <property type="match status" value="1"/>
</dbReference>
<dbReference type="InterPro" id="IPR050243">
    <property type="entry name" value="PHP_phosphatase"/>
</dbReference>
<dbReference type="NCBIfam" id="NF006375">
    <property type="entry name" value="PRK08609.1"/>
    <property type="match status" value="1"/>
</dbReference>
<dbReference type="InterPro" id="IPR037160">
    <property type="entry name" value="DNA_Pol_thumb_sf"/>
</dbReference>
<dbReference type="Gene3D" id="3.30.210.10">
    <property type="entry name" value="DNA polymerase, thumb domain"/>
    <property type="match status" value="1"/>
</dbReference>
<comment type="catalytic activity">
    <reaction evidence="19">
        <text>a 5'-end 2'-deoxyribose-2'-deoxyribonucleotide-DNA = (2E,4S)-4-hydroxypenten-2-al-5-phosphate + a 5'-end 5'-phospho-2'-deoxyribonucleoside-DNA + H(+)</text>
        <dbReference type="Rhea" id="RHEA:76255"/>
        <dbReference type="Rhea" id="RHEA-COMP:13180"/>
        <dbReference type="Rhea" id="RHEA-COMP:18657"/>
        <dbReference type="ChEBI" id="CHEBI:15378"/>
        <dbReference type="ChEBI" id="CHEBI:136412"/>
        <dbReference type="ChEBI" id="CHEBI:195194"/>
        <dbReference type="ChEBI" id="CHEBI:195195"/>
    </reaction>
</comment>
<evidence type="ECO:0000256" key="20">
    <source>
        <dbReference type="ARBA" id="ARBA00045548"/>
    </source>
</evidence>
<comment type="catalytic activity">
    <reaction evidence="18">
        <text>2'-deoxyribonucleotide-(2'-deoxyribose 5'-phosphate)-2'-deoxyribonucleotide-DNA = a 3'-end 2'-deoxyribonucleotide-(2,3-dehydro-2,3-deoxyribose 5'-phosphate)-DNA + a 5'-end 5'-phospho-2'-deoxyribonucleoside-DNA + H(+)</text>
        <dbReference type="Rhea" id="RHEA:66592"/>
        <dbReference type="Rhea" id="RHEA-COMP:13180"/>
        <dbReference type="Rhea" id="RHEA-COMP:16897"/>
        <dbReference type="Rhea" id="RHEA-COMP:17067"/>
        <dbReference type="ChEBI" id="CHEBI:15378"/>
        <dbReference type="ChEBI" id="CHEBI:136412"/>
        <dbReference type="ChEBI" id="CHEBI:157695"/>
        <dbReference type="ChEBI" id="CHEBI:167181"/>
        <dbReference type="EC" id="4.2.99.18"/>
    </reaction>
</comment>
<dbReference type="InterPro" id="IPR027421">
    <property type="entry name" value="DNA_pol_lamdba_lyase_dom_sf"/>
</dbReference>
<evidence type="ECO:0000256" key="10">
    <source>
        <dbReference type="ARBA" id="ARBA00022705"/>
    </source>
</evidence>
<dbReference type="InterPro" id="IPR047967">
    <property type="entry name" value="PolX_PHP"/>
</dbReference>
<comment type="subcellular location">
    <subcellularLocation>
        <location evidence="2">Cytoplasm</location>
    </subcellularLocation>
</comment>
<feature type="domain" description="DNA-directed DNA polymerase X" evidence="24">
    <location>
        <begin position="1"/>
        <end position="313"/>
    </location>
</feature>
<dbReference type="PANTHER" id="PTHR36928">
    <property type="entry name" value="PHOSPHATASE YCDX-RELATED"/>
    <property type="match status" value="1"/>
</dbReference>
<sequence length="569" mass="64379">MNKKIVIKTLEKIALMLELQGENPFKISAFRKAANALELDERSLSEMEDITKIKGIGKGTAAVIHELIETGESSQLKELEEVVPKGLIPLLKLPGLGGKKLAKLYSELGIDSAEKLKEACENHDIQKLAGFGAKSEEKILKELENFGQRSERLPIWYLQTVVIDIHHVLTDIPEIQKFSVAGSYRRVSEMSKDIDFIVATAQPEKVKEQLLTKLVVKEVVAAGETKVSVILDGEEPVSVDFRLVSEKEFATALHHFTGSKDHNVRMRQLAKDQGKKISEYGVEQPDGAVLTFDSEEQFFAHFNLPFIPPTVRESGKELERLDELAGLVTMDSIVSDLHMHTTWSDGAHTVREMGQALIERGYAYGVITDHSQYLKVANGLTPERLKNQRVEIYQFNESHPNFTLYAGTEMDILPDATLDYDDEVLRELDFVIASIHSSFSQPQEKIMERLFTAIKNPYVHMIAHPTGRIIGQREGYNPDIPQLIQWASEYGKILELNANPYRLDLCIEHLVMAMEQNVPIAINTDAHAIEQLLFMEIGTKYAQKAWLKKELVVNTWSKEQFETFIRKNK</sequence>
<dbReference type="Gene3D" id="3.30.460.10">
    <property type="entry name" value="Beta Polymerase, domain 2"/>
    <property type="match status" value="1"/>
</dbReference>
<evidence type="ECO:0000256" key="21">
    <source>
        <dbReference type="ARBA" id="ARBA00049244"/>
    </source>
</evidence>
<evidence type="ECO:0000313" key="25">
    <source>
        <dbReference type="EMBL" id="RUL46491.1"/>
    </source>
</evidence>
<dbReference type="InterPro" id="IPR022312">
    <property type="entry name" value="DNA_pol_X"/>
</dbReference>
<dbReference type="PANTHER" id="PTHR36928:SF1">
    <property type="entry name" value="PHOSPHATASE YCDX-RELATED"/>
    <property type="match status" value="1"/>
</dbReference>
<dbReference type="GO" id="GO:0003677">
    <property type="term" value="F:DNA binding"/>
    <property type="evidence" value="ECO:0007669"/>
    <property type="project" value="InterPro"/>
</dbReference>
<evidence type="ECO:0000256" key="12">
    <source>
        <dbReference type="ARBA" id="ARBA00022843"/>
    </source>
</evidence>
<dbReference type="GO" id="GO:0003887">
    <property type="term" value="F:DNA-directed DNA polymerase activity"/>
    <property type="evidence" value="ECO:0007669"/>
    <property type="project" value="UniProtKB-KW"/>
</dbReference>
<dbReference type="SUPFAM" id="SSF47802">
    <property type="entry name" value="DNA polymerase beta, N-terminal domain-like"/>
    <property type="match status" value="1"/>
</dbReference>
<keyword evidence="25" id="KW-0269">Exonuclease</keyword>
<keyword evidence="26" id="KW-1185">Reference proteome</keyword>
<evidence type="ECO:0000256" key="1">
    <source>
        <dbReference type="ARBA" id="ARBA00001946"/>
    </source>
</evidence>
<dbReference type="InterPro" id="IPR003141">
    <property type="entry name" value="Pol/His_phosphatase_N"/>
</dbReference>
<evidence type="ECO:0000256" key="9">
    <source>
        <dbReference type="ARBA" id="ARBA00022695"/>
    </source>
</evidence>
<dbReference type="SMART" id="SM00481">
    <property type="entry name" value="POLIIIAc"/>
    <property type="match status" value="1"/>
</dbReference>
<gene>
    <name evidence="25" type="primary">polX</name>
    <name evidence="25" type="ORF">EK386_19155</name>
</gene>
<name>A0A432L6T8_9BACI</name>
<evidence type="ECO:0000256" key="2">
    <source>
        <dbReference type="ARBA" id="ARBA00004496"/>
    </source>
</evidence>
<dbReference type="AlphaFoldDB" id="A0A432L6T8"/>
<dbReference type="Gene3D" id="3.20.20.140">
    <property type="entry name" value="Metal-dependent hydrolases"/>
    <property type="match status" value="1"/>
</dbReference>
<keyword evidence="12" id="KW-0832">Ubl conjugation</keyword>
<comment type="caution">
    <text evidence="25">The sequence shown here is derived from an EMBL/GenBank/DDBJ whole genome shotgun (WGS) entry which is preliminary data.</text>
</comment>
<comment type="catalytic activity">
    <reaction evidence="21">
        <text>DNA(n) + a 2'-deoxyribonucleoside 5'-triphosphate = DNA(n+1) + diphosphate</text>
        <dbReference type="Rhea" id="RHEA:22508"/>
        <dbReference type="Rhea" id="RHEA-COMP:17339"/>
        <dbReference type="Rhea" id="RHEA-COMP:17340"/>
        <dbReference type="ChEBI" id="CHEBI:33019"/>
        <dbReference type="ChEBI" id="CHEBI:61560"/>
        <dbReference type="ChEBI" id="CHEBI:173112"/>
        <dbReference type="EC" id="2.7.7.7"/>
    </reaction>
</comment>
<dbReference type="Pfam" id="PF02811">
    <property type="entry name" value="PHP"/>
    <property type="match status" value="1"/>
</dbReference>
<organism evidence="25 26">
    <name type="scientific">Lysinibacillus antri</name>
    <dbReference type="NCBI Taxonomy" id="2498145"/>
    <lineage>
        <taxon>Bacteria</taxon>
        <taxon>Bacillati</taxon>
        <taxon>Bacillota</taxon>
        <taxon>Bacilli</taxon>
        <taxon>Bacillales</taxon>
        <taxon>Bacillaceae</taxon>
        <taxon>Lysinibacillus</taxon>
    </lineage>
</organism>
<dbReference type="InterPro" id="IPR010996">
    <property type="entry name" value="HHH_MUS81"/>
</dbReference>
<evidence type="ECO:0000256" key="15">
    <source>
        <dbReference type="ARBA" id="ARBA00023204"/>
    </source>
</evidence>